<gene>
    <name evidence="4" type="ORF">H9935_14565</name>
</gene>
<keyword evidence="2" id="KW-0812">Transmembrane</keyword>
<protein>
    <submittedName>
        <fullName evidence="4">C-type lectin domain-containing protein</fullName>
    </submittedName>
</protein>
<dbReference type="EMBL" id="DWWV01000200">
    <property type="protein sequence ID" value="HJC11993.1"/>
    <property type="molecule type" value="Genomic_DNA"/>
</dbReference>
<sequence length="427" mass="47972">MKKCPLCGKEYESGTKCKSCGILLIDMETNRAVSESTEKKSKRRAEVKSEPKIEKSDPEVRGAEEETKEEPKKMDSRSEQSWIQESVFGTSEKQESSSKSEKKNSNITLNPVLAAVGAVVILAAVAVVFIIRGLGQKEEDETAALLAQEKQTEVTDMPEEPELDQEPEPDLSNVTINAYDADYIEISGYVEENAGTLQFVLDTPQNIYLYDNYAQKEEVVEGVSEVSLDPSAPCALEEYEGRQMSVKGDMWKEGSEIVFSPWEVLYADPEQDDPGIHQYQIVTEDCTWYEALTRCTTQGGYLVRISSAEEYQYIVDMLNNGGYTNIHFYLGGRREDNGTEYYWINDQNQFIGDCLNSSDSWAGSYWYQGEPSFRDTGSDAVGEITENVMNLFCVSGTWYLNDSSDDLAGHYPDLLSGKVGYIIEYEE</sequence>
<dbReference type="Proteomes" id="UP000823893">
    <property type="component" value="Unassembled WGS sequence"/>
</dbReference>
<feature type="domain" description="C-type lectin" evidence="3">
    <location>
        <begin position="279"/>
        <end position="398"/>
    </location>
</feature>
<accession>A0A9D2N8R1</accession>
<feature type="compositionally biased region" description="Polar residues" evidence="1">
    <location>
        <begin position="79"/>
        <end position="89"/>
    </location>
</feature>
<evidence type="ECO:0000313" key="4">
    <source>
        <dbReference type="EMBL" id="HJC11993.1"/>
    </source>
</evidence>
<dbReference type="InterPro" id="IPR016186">
    <property type="entry name" value="C-type_lectin-like/link_sf"/>
</dbReference>
<feature type="compositionally biased region" description="Basic and acidic residues" evidence="1">
    <location>
        <begin position="92"/>
        <end position="104"/>
    </location>
</feature>
<dbReference type="PROSITE" id="PS50041">
    <property type="entry name" value="C_TYPE_LECTIN_2"/>
    <property type="match status" value="1"/>
</dbReference>
<name>A0A9D2N8R1_9FIRM</name>
<organism evidence="4 5">
    <name type="scientific">Candidatus Blautia merdigallinarum</name>
    <dbReference type="NCBI Taxonomy" id="2838495"/>
    <lineage>
        <taxon>Bacteria</taxon>
        <taxon>Bacillati</taxon>
        <taxon>Bacillota</taxon>
        <taxon>Clostridia</taxon>
        <taxon>Lachnospirales</taxon>
        <taxon>Lachnospiraceae</taxon>
        <taxon>Blautia</taxon>
    </lineage>
</organism>
<keyword evidence="2" id="KW-0472">Membrane</keyword>
<proteinExistence type="predicted"/>
<reference evidence="4" key="2">
    <citation type="submission" date="2021-04" db="EMBL/GenBank/DDBJ databases">
        <authorList>
            <person name="Gilroy R."/>
        </authorList>
    </citation>
    <scope>NUCLEOTIDE SEQUENCE</scope>
    <source>
        <strain evidence="4">ChiSxjej6B18-287</strain>
    </source>
</reference>
<feature type="transmembrane region" description="Helical" evidence="2">
    <location>
        <begin position="107"/>
        <end position="131"/>
    </location>
</feature>
<evidence type="ECO:0000256" key="2">
    <source>
        <dbReference type="SAM" id="Phobius"/>
    </source>
</evidence>
<feature type="compositionally biased region" description="Acidic residues" evidence="1">
    <location>
        <begin position="156"/>
        <end position="169"/>
    </location>
</feature>
<comment type="caution">
    <text evidence="4">The sequence shown here is derived from an EMBL/GenBank/DDBJ whole genome shotgun (WGS) entry which is preliminary data.</text>
</comment>
<dbReference type="InterPro" id="IPR016187">
    <property type="entry name" value="CTDL_fold"/>
</dbReference>
<feature type="compositionally biased region" description="Basic and acidic residues" evidence="1">
    <location>
        <begin position="36"/>
        <end position="78"/>
    </location>
</feature>
<dbReference type="Pfam" id="PF00059">
    <property type="entry name" value="Lectin_C"/>
    <property type="match status" value="1"/>
</dbReference>
<feature type="region of interest" description="Disordered" evidence="1">
    <location>
        <begin position="31"/>
        <end position="104"/>
    </location>
</feature>
<dbReference type="CDD" id="cd00037">
    <property type="entry name" value="CLECT"/>
    <property type="match status" value="1"/>
</dbReference>
<dbReference type="InterPro" id="IPR001304">
    <property type="entry name" value="C-type_lectin-like"/>
</dbReference>
<reference evidence="4" key="1">
    <citation type="journal article" date="2021" name="PeerJ">
        <title>Extensive microbial diversity within the chicken gut microbiome revealed by metagenomics and culture.</title>
        <authorList>
            <person name="Gilroy R."/>
            <person name="Ravi A."/>
            <person name="Getino M."/>
            <person name="Pursley I."/>
            <person name="Horton D.L."/>
            <person name="Alikhan N.F."/>
            <person name="Baker D."/>
            <person name="Gharbi K."/>
            <person name="Hall N."/>
            <person name="Watson M."/>
            <person name="Adriaenssens E.M."/>
            <person name="Foster-Nyarko E."/>
            <person name="Jarju S."/>
            <person name="Secka A."/>
            <person name="Antonio M."/>
            <person name="Oren A."/>
            <person name="Chaudhuri R.R."/>
            <person name="La Ragione R."/>
            <person name="Hildebrand F."/>
            <person name="Pallen M.J."/>
        </authorList>
    </citation>
    <scope>NUCLEOTIDE SEQUENCE</scope>
    <source>
        <strain evidence="4">ChiSxjej6B18-287</strain>
    </source>
</reference>
<keyword evidence="2" id="KW-1133">Transmembrane helix</keyword>
<evidence type="ECO:0000256" key="1">
    <source>
        <dbReference type="SAM" id="MobiDB-lite"/>
    </source>
</evidence>
<evidence type="ECO:0000259" key="3">
    <source>
        <dbReference type="PROSITE" id="PS50041"/>
    </source>
</evidence>
<dbReference type="Gene3D" id="3.10.100.10">
    <property type="entry name" value="Mannose-Binding Protein A, subunit A"/>
    <property type="match status" value="1"/>
</dbReference>
<dbReference type="SUPFAM" id="SSF56436">
    <property type="entry name" value="C-type lectin-like"/>
    <property type="match status" value="1"/>
</dbReference>
<dbReference type="AlphaFoldDB" id="A0A9D2N8R1"/>
<evidence type="ECO:0000313" key="5">
    <source>
        <dbReference type="Proteomes" id="UP000823893"/>
    </source>
</evidence>
<feature type="region of interest" description="Disordered" evidence="1">
    <location>
        <begin position="150"/>
        <end position="170"/>
    </location>
</feature>